<protein>
    <submittedName>
        <fullName evidence="1">BTB/POZ and MATH domain-containing protein 2-like</fullName>
    </submittedName>
</protein>
<dbReference type="OrthoDB" id="695809at2759"/>
<dbReference type="Proteomes" id="UP000275267">
    <property type="component" value="Unassembled WGS sequence"/>
</dbReference>
<dbReference type="AlphaFoldDB" id="A0A3L6PGE3"/>
<organism evidence="1 2">
    <name type="scientific">Panicum miliaceum</name>
    <name type="common">Proso millet</name>
    <name type="synonym">Broomcorn millet</name>
    <dbReference type="NCBI Taxonomy" id="4540"/>
    <lineage>
        <taxon>Eukaryota</taxon>
        <taxon>Viridiplantae</taxon>
        <taxon>Streptophyta</taxon>
        <taxon>Embryophyta</taxon>
        <taxon>Tracheophyta</taxon>
        <taxon>Spermatophyta</taxon>
        <taxon>Magnoliopsida</taxon>
        <taxon>Liliopsida</taxon>
        <taxon>Poales</taxon>
        <taxon>Poaceae</taxon>
        <taxon>PACMAD clade</taxon>
        <taxon>Panicoideae</taxon>
        <taxon>Panicodae</taxon>
        <taxon>Paniceae</taxon>
        <taxon>Panicinae</taxon>
        <taxon>Panicum</taxon>
        <taxon>Panicum sect. Panicum</taxon>
    </lineage>
</organism>
<name>A0A3L6PGE3_PANMI</name>
<evidence type="ECO:0000313" key="2">
    <source>
        <dbReference type="Proteomes" id="UP000275267"/>
    </source>
</evidence>
<accession>A0A3L6PGE3</accession>
<gene>
    <name evidence="1" type="ORF">C2845_PM18G11080</name>
</gene>
<proteinExistence type="predicted"/>
<dbReference type="STRING" id="4540.A0A3L6PGE3"/>
<dbReference type="EMBL" id="PQIB02000017">
    <property type="protein sequence ID" value="RLM57884.1"/>
    <property type="molecule type" value="Genomic_DNA"/>
</dbReference>
<evidence type="ECO:0000313" key="1">
    <source>
        <dbReference type="EMBL" id="RLM57884.1"/>
    </source>
</evidence>
<reference evidence="2" key="1">
    <citation type="journal article" date="2019" name="Nat. Commun.">
        <title>The genome of broomcorn millet.</title>
        <authorList>
            <person name="Zou C."/>
            <person name="Miki D."/>
            <person name="Li D."/>
            <person name="Tang Q."/>
            <person name="Xiao L."/>
            <person name="Rajput S."/>
            <person name="Deng P."/>
            <person name="Jia W."/>
            <person name="Huang R."/>
            <person name="Zhang M."/>
            <person name="Sun Y."/>
            <person name="Hu J."/>
            <person name="Fu X."/>
            <person name="Schnable P.S."/>
            <person name="Li F."/>
            <person name="Zhang H."/>
            <person name="Feng B."/>
            <person name="Zhu X."/>
            <person name="Liu R."/>
            <person name="Schnable J.C."/>
            <person name="Zhu J.-K."/>
            <person name="Zhang H."/>
        </authorList>
    </citation>
    <scope>NUCLEOTIDE SEQUENCE [LARGE SCALE GENOMIC DNA]</scope>
</reference>
<keyword evidence="2" id="KW-1185">Reference proteome</keyword>
<comment type="caution">
    <text evidence="1">The sequence shown here is derived from an EMBL/GenBank/DDBJ whole genome shotgun (WGS) entry which is preliminary data.</text>
</comment>
<sequence>MASSLPTTLRMLRAAWCGAREALSFSSTRLRQQTGAHLHRIDRYSAVDAAALAGQRIESAATSGAPLLPQDVTAGYRVSILDGDGNRAFGTAVGPHRFRGRWSSAGAADVATVEELSVRAALRGGEGAGDGIVIRCDVTVTSLENESRIKWCIRQLVGKLSLDSVIIGSQVDESAPPER</sequence>